<accession>A0A380H7W7</accession>
<sequence>MKESFSPKDLCDITGVSLRTLHYYHEKGLLLPYQIGENGYRYYSVKDIAKLQYILFLRELDLPLKKIEAYFDADGHFRNKVLQDNFQHVVNKRNRLNHIIELLEHHFKQEENEDIEVTTMQNFDLNQQYDQEAALKYGDSKYYHS</sequence>
<name>A0A380H7W7_9STAP</name>
<dbReference type="Pfam" id="PF13411">
    <property type="entry name" value="MerR_1"/>
    <property type="match status" value="1"/>
</dbReference>
<feature type="domain" description="HTH merR-type" evidence="2">
    <location>
        <begin position="4"/>
        <end position="73"/>
    </location>
</feature>
<dbReference type="InterPro" id="IPR009061">
    <property type="entry name" value="DNA-bd_dom_put_sf"/>
</dbReference>
<dbReference type="CDD" id="cd01106">
    <property type="entry name" value="HTH_TipAL-Mta"/>
    <property type="match status" value="1"/>
</dbReference>
<dbReference type="Proteomes" id="UP000255425">
    <property type="component" value="Unassembled WGS sequence"/>
</dbReference>
<evidence type="ECO:0000313" key="3">
    <source>
        <dbReference type="EMBL" id="SUM73977.1"/>
    </source>
</evidence>
<dbReference type="GO" id="GO:0003700">
    <property type="term" value="F:DNA-binding transcription factor activity"/>
    <property type="evidence" value="ECO:0007669"/>
    <property type="project" value="InterPro"/>
</dbReference>
<dbReference type="GO" id="GO:0003677">
    <property type="term" value="F:DNA binding"/>
    <property type="evidence" value="ECO:0007669"/>
    <property type="project" value="UniProtKB-KW"/>
</dbReference>
<dbReference type="PROSITE" id="PS50937">
    <property type="entry name" value="HTH_MERR_2"/>
    <property type="match status" value="1"/>
</dbReference>
<dbReference type="AlphaFoldDB" id="A0A380H7W7"/>
<reference evidence="3 4" key="1">
    <citation type="submission" date="2018-06" db="EMBL/GenBank/DDBJ databases">
        <authorList>
            <consortium name="Pathogen Informatics"/>
            <person name="Doyle S."/>
        </authorList>
    </citation>
    <scope>NUCLEOTIDE SEQUENCE [LARGE SCALE GENOMIC DNA]</scope>
    <source>
        <strain evidence="3 4">NCTC11807</strain>
    </source>
</reference>
<dbReference type="SUPFAM" id="SSF46955">
    <property type="entry name" value="Putative DNA-binding domain"/>
    <property type="match status" value="1"/>
</dbReference>
<protein>
    <submittedName>
        <fullName evidence="3">Transcriptional regulator</fullName>
    </submittedName>
</protein>
<proteinExistence type="predicted"/>
<dbReference type="PANTHER" id="PTHR30204">
    <property type="entry name" value="REDOX-CYCLING DRUG-SENSING TRANSCRIPTIONAL ACTIVATOR SOXR"/>
    <property type="match status" value="1"/>
</dbReference>
<organism evidence="3 4">
    <name type="scientific">Staphylococcus saccharolyticus</name>
    <dbReference type="NCBI Taxonomy" id="33028"/>
    <lineage>
        <taxon>Bacteria</taxon>
        <taxon>Bacillati</taxon>
        <taxon>Bacillota</taxon>
        <taxon>Bacilli</taxon>
        <taxon>Bacillales</taxon>
        <taxon>Staphylococcaceae</taxon>
        <taxon>Staphylococcus</taxon>
    </lineage>
</organism>
<evidence type="ECO:0000256" key="1">
    <source>
        <dbReference type="ARBA" id="ARBA00023125"/>
    </source>
</evidence>
<keyword evidence="1" id="KW-0238">DNA-binding</keyword>
<dbReference type="SMART" id="SM00422">
    <property type="entry name" value="HTH_MERR"/>
    <property type="match status" value="1"/>
</dbReference>
<dbReference type="Gene3D" id="1.10.1660.10">
    <property type="match status" value="1"/>
</dbReference>
<gene>
    <name evidence="3" type="primary">tipA</name>
    <name evidence="3" type="ORF">NCTC11807_02383</name>
</gene>
<dbReference type="PANTHER" id="PTHR30204:SF90">
    <property type="entry name" value="HTH-TYPE TRANSCRIPTIONAL ACTIVATOR MTA"/>
    <property type="match status" value="1"/>
</dbReference>
<dbReference type="InterPro" id="IPR000551">
    <property type="entry name" value="MerR-type_HTH_dom"/>
</dbReference>
<dbReference type="InterPro" id="IPR047057">
    <property type="entry name" value="MerR_fam"/>
</dbReference>
<dbReference type="EMBL" id="UHDZ01000001">
    <property type="protein sequence ID" value="SUM73977.1"/>
    <property type="molecule type" value="Genomic_DNA"/>
</dbReference>
<evidence type="ECO:0000313" key="4">
    <source>
        <dbReference type="Proteomes" id="UP000255425"/>
    </source>
</evidence>
<keyword evidence="4" id="KW-1185">Reference proteome</keyword>
<evidence type="ECO:0000259" key="2">
    <source>
        <dbReference type="PROSITE" id="PS50937"/>
    </source>
</evidence>